<gene>
    <name evidence="5" type="ORF">CTI12_AA128450</name>
</gene>
<feature type="domain" description="K Homology" evidence="4">
    <location>
        <begin position="350"/>
        <end position="418"/>
    </location>
</feature>
<dbReference type="EMBL" id="PKPP01000900">
    <property type="protein sequence ID" value="PWA87582.1"/>
    <property type="molecule type" value="Genomic_DNA"/>
</dbReference>
<keyword evidence="1" id="KW-0677">Repeat</keyword>
<dbReference type="PANTHER" id="PTHR10288">
    <property type="entry name" value="KH DOMAIN CONTAINING RNA BINDING PROTEIN"/>
    <property type="match status" value="1"/>
</dbReference>
<dbReference type="OrthoDB" id="442947at2759"/>
<dbReference type="CDD" id="cd22460">
    <property type="entry name" value="KH-I_PEPPER_rpt2_like"/>
    <property type="match status" value="2"/>
</dbReference>
<sequence>MDKKKKNSPGTSETVYRILCPSRKIGSVLGKGGEIIKALREETQSKITVAESVPGSEERVVMVYSPSLKLPATNSDLELHCAAQDALLKVHDKIVAEDLIGGTHNADGSEIAVVTRLLVPNNTVGCIIGKKGDVITRLRSETGASIRVMPTDQLPACAMSTDELVQISAAPAVAKRALHVISTLLHQNPRKDKAPTIAGQGMFRPGPTNDNFPPANLMRSGRGSNGLGAPPLPWLSEYATEPPRFRHDSFNDFNDGPPAVTPGQDPPMDFSMKILCSSAKIGAVIGTAGSNVRQLQQETGTNIHVGDASADSDERVICVSSFEPLSNPRSRTIDAILLLQDKTSDYNEKGIVTTRILIPSSKEVAGSNVRQLQQETGTNIHVGDASADSDERVICVSSFEPLSNPRSRTIDAILLLQDKTSDYNEKGIVTTRILIPSSKVGCIIGQGGQVINEMRRRTKADIRVNSKEEKPRCAGEDEELVQVSGSYGVAKEVLGEIASRFRARCLRDGKPGADSGPGAGFVPRGNFPSGGPPSFGTLQGGHPGGFGSSKGGGRDYGPNSYPVPPTNYDPRSFPPPPRDYEPYGYPAPPPASGYAGAMDVNMPNSGRISGMGPGAHNVSEGGGRDYGPNSYPVPPTNYDPRSFPPPTRDYEPYGYAAPPPASGYPGAMEVNMPNSGRISGMGPGAHNVSEKPVAEMPASHGRCLSKDMLGPVDNNLYSTGLPYHNYATQQGSLFRYELFVHTS</sequence>
<feature type="compositionally biased region" description="Pro residues" evidence="3">
    <location>
        <begin position="561"/>
        <end position="577"/>
    </location>
</feature>
<dbReference type="Pfam" id="PF00013">
    <property type="entry name" value="KH_1"/>
    <property type="match status" value="5"/>
</dbReference>
<feature type="compositionally biased region" description="Low complexity" evidence="3">
    <location>
        <begin position="527"/>
        <end position="536"/>
    </location>
</feature>
<feature type="region of interest" description="Disordered" evidence="3">
    <location>
        <begin position="245"/>
        <end position="266"/>
    </location>
</feature>
<feature type="domain" description="K Homology" evidence="4">
    <location>
        <begin position="12"/>
        <end position="82"/>
    </location>
</feature>
<dbReference type="SUPFAM" id="SSF54791">
    <property type="entry name" value="Eukaryotic type KH-domain (KH-domain type I)"/>
    <property type="match status" value="5"/>
</dbReference>
<proteinExistence type="predicted"/>
<evidence type="ECO:0000313" key="6">
    <source>
        <dbReference type="Proteomes" id="UP000245207"/>
    </source>
</evidence>
<name>A0A2U1PPE5_ARTAN</name>
<evidence type="ECO:0000256" key="3">
    <source>
        <dbReference type="SAM" id="MobiDB-lite"/>
    </source>
</evidence>
<protein>
    <submittedName>
        <fullName evidence="5">K Homology domain-containing protein</fullName>
    </submittedName>
</protein>
<keyword evidence="6" id="KW-1185">Reference proteome</keyword>
<feature type="domain" description="K Homology" evidence="4">
    <location>
        <begin position="268"/>
        <end position="341"/>
    </location>
</feature>
<feature type="domain" description="K Homology" evidence="4">
    <location>
        <begin position="111"/>
        <end position="186"/>
    </location>
</feature>
<dbReference type="InterPro" id="IPR004088">
    <property type="entry name" value="KH_dom_type_1"/>
</dbReference>
<organism evidence="5 6">
    <name type="scientific">Artemisia annua</name>
    <name type="common">Sweet wormwood</name>
    <dbReference type="NCBI Taxonomy" id="35608"/>
    <lineage>
        <taxon>Eukaryota</taxon>
        <taxon>Viridiplantae</taxon>
        <taxon>Streptophyta</taxon>
        <taxon>Embryophyta</taxon>
        <taxon>Tracheophyta</taxon>
        <taxon>Spermatophyta</taxon>
        <taxon>Magnoliopsida</taxon>
        <taxon>eudicotyledons</taxon>
        <taxon>Gunneridae</taxon>
        <taxon>Pentapetalae</taxon>
        <taxon>asterids</taxon>
        <taxon>campanulids</taxon>
        <taxon>Asterales</taxon>
        <taxon>Asteraceae</taxon>
        <taxon>Asteroideae</taxon>
        <taxon>Anthemideae</taxon>
        <taxon>Artemisiinae</taxon>
        <taxon>Artemisia</taxon>
    </lineage>
</organism>
<dbReference type="Proteomes" id="UP000245207">
    <property type="component" value="Unassembled WGS sequence"/>
</dbReference>
<dbReference type="InterPro" id="IPR036612">
    <property type="entry name" value="KH_dom_type_1_sf"/>
</dbReference>
<evidence type="ECO:0000256" key="1">
    <source>
        <dbReference type="ARBA" id="ARBA00022737"/>
    </source>
</evidence>
<dbReference type="CDD" id="cd22459">
    <property type="entry name" value="KH-I_PEPPER_rpt1_like"/>
    <property type="match status" value="1"/>
</dbReference>
<comment type="caution">
    <text evidence="5">The sequence shown here is derived from an EMBL/GenBank/DDBJ whole genome shotgun (WGS) entry which is preliminary data.</text>
</comment>
<dbReference type="PROSITE" id="PS50084">
    <property type="entry name" value="KH_TYPE_1"/>
    <property type="match status" value="4"/>
</dbReference>
<reference evidence="5 6" key="1">
    <citation type="journal article" date="2018" name="Mol. Plant">
        <title>The genome of Artemisia annua provides insight into the evolution of Asteraceae family and artemisinin biosynthesis.</title>
        <authorList>
            <person name="Shen Q."/>
            <person name="Zhang L."/>
            <person name="Liao Z."/>
            <person name="Wang S."/>
            <person name="Yan T."/>
            <person name="Shi P."/>
            <person name="Liu M."/>
            <person name="Fu X."/>
            <person name="Pan Q."/>
            <person name="Wang Y."/>
            <person name="Lv Z."/>
            <person name="Lu X."/>
            <person name="Zhang F."/>
            <person name="Jiang W."/>
            <person name="Ma Y."/>
            <person name="Chen M."/>
            <person name="Hao X."/>
            <person name="Li L."/>
            <person name="Tang Y."/>
            <person name="Lv G."/>
            <person name="Zhou Y."/>
            <person name="Sun X."/>
            <person name="Brodelius P.E."/>
            <person name="Rose J.K.C."/>
            <person name="Tang K."/>
        </authorList>
    </citation>
    <scope>NUCLEOTIDE SEQUENCE [LARGE SCALE GENOMIC DNA]</scope>
    <source>
        <strain evidence="6">cv. Huhao1</strain>
        <tissue evidence="5">Leaf</tissue>
    </source>
</reference>
<feature type="compositionally biased region" description="Gly residues" evidence="3">
    <location>
        <begin position="538"/>
        <end position="555"/>
    </location>
</feature>
<feature type="region of interest" description="Disordered" evidence="3">
    <location>
        <begin position="509"/>
        <end position="582"/>
    </location>
</feature>
<dbReference type="SMART" id="SM00322">
    <property type="entry name" value="KH"/>
    <property type="match status" value="5"/>
</dbReference>
<dbReference type="Gene3D" id="3.30.310.210">
    <property type="match status" value="3"/>
</dbReference>
<keyword evidence="2" id="KW-0694">RNA-binding</keyword>
<evidence type="ECO:0000259" key="4">
    <source>
        <dbReference type="SMART" id="SM00322"/>
    </source>
</evidence>
<dbReference type="AlphaFoldDB" id="A0A2U1PPE5"/>
<evidence type="ECO:0000256" key="2">
    <source>
        <dbReference type="PROSITE-ProRule" id="PRU00117"/>
    </source>
</evidence>
<dbReference type="GO" id="GO:0003723">
    <property type="term" value="F:RNA binding"/>
    <property type="evidence" value="ECO:0007669"/>
    <property type="project" value="UniProtKB-UniRule"/>
</dbReference>
<feature type="domain" description="K Homology" evidence="4">
    <location>
        <begin position="427"/>
        <end position="502"/>
    </location>
</feature>
<evidence type="ECO:0000313" key="5">
    <source>
        <dbReference type="EMBL" id="PWA87582.1"/>
    </source>
</evidence>
<dbReference type="InterPro" id="IPR004087">
    <property type="entry name" value="KH_dom"/>
</dbReference>
<accession>A0A2U1PPE5</accession>
<dbReference type="STRING" id="35608.A0A2U1PPE5"/>